<evidence type="ECO:0000313" key="2">
    <source>
        <dbReference type="Proteomes" id="UP000240552"/>
    </source>
</evidence>
<reference evidence="1 2" key="1">
    <citation type="journal article" date="2011" name="Proc. Natl. Acad. Sci. U.S.A.">
        <title>Mimivirus shows dramatic genome reduction after intraamoebal culture.</title>
        <authorList>
            <person name="Boyer M."/>
            <person name="Azza S."/>
            <person name="Barrassi L."/>
            <person name="Klose T."/>
            <person name="Campocasso A."/>
            <person name="Pagnier I."/>
            <person name="Fournous G."/>
            <person name="Borg A."/>
            <person name="Robert C."/>
            <person name="Zhang X."/>
            <person name="Desnues C."/>
            <person name="Henrissat B."/>
            <person name="Rossmann M.G."/>
            <person name="La Scola B."/>
            <person name="Raoult D."/>
        </authorList>
    </citation>
    <scope>NUCLEOTIDE SEQUENCE [LARGE SCALE GENOMIC DNA]</scope>
    <source>
        <strain evidence="1">M4</strain>
    </source>
</reference>
<protein>
    <submittedName>
        <fullName evidence="1">Uncharacterized protein L786a</fullName>
    </submittedName>
</protein>
<sequence>MVWDKNYTISKGIDSPNKITTYSASGRELILANARYIKIFDIDEGKILYKTNNDTFRTPYDIINICDNSYILFDSDNEPICYLIYDWKNVSKIRLNRSKKIMITFFAKNFLQNL</sequence>
<name>F8V6Y1_MIMIV</name>
<proteinExistence type="predicted"/>
<organismHost>
    <name type="scientific">Acanthamoeba polyphaga</name>
    <name type="common">Amoeba</name>
    <dbReference type="NCBI Taxonomy" id="5757"/>
</organismHost>
<organism evidence="1 2">
    <name type="scientific">Acanthamoeba polyphaga mimivirus</name>
    <name type="common">APMV</name>
    <dbReference type="NCBI Taxonomy" id="212035"/>
    <lineage>
        <taxon>Viruses</taxon>
        <taxon>Varidnaviria</taxon>
        <taxon>Bamfordvirae</taxon>
        <taxon>Nucleocytoviricota</taxon>
        <taxon>Megaviricetes</taxon>
        <taxon>Imitervirales</taxon>
        <taxon>Mimiviridae</taxon>
        <taxon>Megamimivirinae</taxon>
        <taxon>Mimivirus</taxon>
        <taxon>Mimivirus bradfordmassiliense</taxon>
    </lineage>
</organism>
<accession>F8V6Y1</accession>
<evidence type="ECO:0000313" key="1">
    <source>
        <dbReference type="EMBL" id="AEJ35035.1"/>
    </source>
</evidence>
<dbReference type="EMBL" id="JN036606">
    <property type="protein sequence ID" value="AEJ35035.1"/>
    <property type="molecule type" value="Genomic_DNA"/>
</dbReference>
<gene>
    <name evidence="1" type="primary">L786a</name>
    <name evidence="1" type="ORF">MIMI_L786a</name>
</gene>
<dbReference type="Proteomes" id="UP000240552">
    <property type="component" value="Segment"/>
</dbReference>
<dbReference type="InterPro" id="IPR011044">
    <property type="entry name" value="Quino_amine_DH_bsu"/>
</dbReference>
<dbReference type="SUPFAM" id="SSF50969">
    <property type="entry name" value="YVTN repeat-like/Quinoprotein amine dehydrogenase"/>
    <property type="match status" value="1"/>
</dbReference>